<dbReference type="EC" id="1.3.1.95" evidence="2"/>
<dbReference type="PANTHER" id="PTHR43677">
    <property type="entry name" value="SHORT-CHAIN DEHYDROGENASE/REDUCTASE"/>
    <property type="match status" value="1"/>
</dbReference>
<dbReference type="GO" id="GO:0043958">
    <property type="term" value="F:acryloyl-CoA reductase (NADH) activity"/>
    <property type="evidence" value="ECO:0007669"/>
    <property type="project" value="UniProtKB-EC"/>
</dbReference>
<keyword evidence="3" id="KW-1185">Reference proteome</keyword>
<dbReference type="PANTHER" id="PTHR43677:SF1">
    <property type="entry name" value="ACRYLYL-COA REDUCTASE ACUI-RELATED"/>
    <property type="match status" value="1"/>
</dbReference>
<dbReference type="Gene3D" id="3.40.50.720">
    <property type="entry name" value="NAD(P)-binding Rossmann-like Domain"/>
    <property type="match status" value="1"/>
</dbReference>
<gene>
    <name evidence="2" type="ORF">EP073_02570</name>
</gene>
<dbReference type="Gene3D" id="3.90.180.10">
    <property type="entry name" value="Medium-chain alcohol dehydrogenases, catalytic domain"/>
    <property type="match status" value="1"/>
</dbReference>
<evidence type="ECO:0000313" key="3">
    <source>
        <dbReference type="Proteomes" id="UP000287502"/>
    </source>
</evidence>
<dbReference type="OrthoDB" id="9782155at2"/>
<dbReference type="SUPFAM" id="SSF51735">
    <property type="entry name" value="NAD(P)-binding Rossmann-fold domains"/>
    <property type="match status" value="1"/>
</dbReference>
<dbReference type="InterPro" id="IPR036291">
    <property type="entry name" value="NAD(P)-bd_dom_sf"/>
</dbReference>
<dbReference type="InterPro" id="IPR014188">
    <property type="entry name" value="Acrylyl-CoA_reductase_AcuI"/>
</dbReference>
<dbReference type="RefSeq" id="WP_128465606.1">
    <property type="nucleotide sequence ID" value="NZ_CP035108.1"/>
</dbReference>
<dbReference type="GO" id="GO:0043957">
    <property type="term" value="F:acryloyl-CoA reductase (NADPH) activity"/>
    <property type="evidence" value="ECO:0007669"/>
    <property type="project" value="TreeGrafter"/>
</dbReference>
<dbReference type="InterPro" id="IPR051397">
    <property type="entry name" value="Zn-ADH-like_protein"/>
</dbReference>
<proteinExistence type="predicted"/>
<accession>A0A3R5XVS4</accession>
<dbReference type="KEGG" id="gtl:EP073_02570"/>
<keyword evidence="2" id="KW-0560">Oxidoreductase</keyword>
<reference evidence="2 3" key="1">
    <citation type="submission" date="2019-01" db="EMBL/GenBank/DDBJ databases">
        <title>Geovibrio thiophilus DSM 11263, complete genome.</title>
        <authorList>
            <person name="Spring S."/>
            <person name="Bunk B."/>
            <person name="Sproer C."/>
        </authorList>
    </citation>
    <scope>NUCLEOTIDE SEQUENCE [LARGE SCALE GENOMIC DNA]</scope>
    <source>
        <strain evidence="2 3">DSM 11263</strain>
    </source>
</reference>
<name>A0A3R5XVS4_9BACT</name>
<dbReference type="Proteomes" id="UP000287502">
    <property type="component" value="Chromosome"/>
</dbReference>
<dbReference type="SUPFAM" id="SSF50129">
    <property type="entry name" value="GroES-like"/>
    <property type="match status" value="1"/>
</dbReference>
<dbReference type="AlphaFoldDB" id="A0A3R5XVS4"/>
<dbReference type="Pfam" id="PF00107">
    <property type="entry name" value="ADH_zinc_N"/>
    <property type="match status" value="1"/>
</dbReference>
<dbReference type="CDD" id="cd05280">
    <property type="entry name" value="MDR_yhdh_yhfp"/>
    <property type="match status" value="1"/>
</dbReference>
<feature type="domain" description="Enoyl reductase (ER)" evidence="1">
    <location>
        <begin position="16"/>
        <end position="326"/>
    </location>
</feature>
<dbReference type="InterPro" id="IPR020843">
    <property type="entry name" value="ER"/>
</dbReference>
<protein>
    <submittedName>
        <fullName evidence="2">Acryloyl-CoA reductase</fullName>
        <ecNumber evidence="2">1.3.1.95</ecNumber>
    </submittedName>
</protein>
<evidence type="ECO:0000259" key="1">
    <source>
        <dbReference type="SMART" id="SM00829"/>
    </source>
</evidence>
<dbReference type="InterPro" id="IPR011032">
    <property type="entry name" value="GroES-like_sf"/>
</dbReference>
<dbReference type="SMART" id="SM00829">
    <property type="entry name" value="PKS_ER"/>
    <property type="match status" value="1"/>
</dbReference>
<dbReference type="EMBL" id="CP035108">
    <property type="protein sequence ID" value="QAR32319.1"/>
    <property type="molecule type" value="Genomic_DNA"/>
</dbReference>
<evidence type="ECO:0000313" key="2">
    <source>
        <dbReference type="EMBL" id="QAR32319.1"/>
    </source>
</evidence>
<organism evidence="2 3">
    <name type="scientific">Geovibrio thiophilus</name>
    <dbReference type="NCBI Taxonomy" id="139438"/>
    <lineage>
        <taxon>Bacteria</taxon>
        <taxon>Pseudomonadati</taxon>
        <taxon>Deferribacterota</taxon>
        <taxon>Deferribacteres</taxon>
        <taxon>Deferribacterales</taxon>
        <taxon>Geovibrionaceae</taxon>
        <taxon>Geovibrio</taxon>
    </lineage>
</organism>
<dbReference type="Pfam" id="PF08240">
    <property type="entry name" value="ADH_N"/>
    <property type="match status" value="1"/>
</dbReference>
<dbReference type="NCBIfam" id="TIGR02823">
    <property type="entry name" value="oxido_YhdH"/>
    <property type="match status" value="1"/>
</dbReference>
<dbReference type="InterPro" id="IPR013149">
    <property type="entry name" value="ADH-like_C"/>
</dbReference>
<dbReference type="InterPro" id="IPR013154">
    <property type="entry name" value="ADH-like_N"/>
</dbReference>
<sequence length="328" mass="33936">MGIGFRAYVTSENGDGTYSGRITERSTDDLPAGEVLIRVRYSSLNYKDALSASGNKGVTKKYPHTPGIDAAGEVAKCTDGSFREGDMVIVTGYDLGMNTPGGFGEYIRVPSAWVLPLPAGLTMKESMSIGTAGLTAALCADGLLHMGLRGGQIAVTGATGGVGSIALSILAAEGFSPCAVTGKPELEPFLRSIGAASVISSADFTAGSEKPLMKPMWDGGIDVLGGNALASMLKSVKYGGAVSCCGLALSPELPLNVFPFILRGVSLIGIDSVECPKDRRIKAWSRLGGKWKPAGLNELTAETDLGGLDEKIKAMLTGRAAGRTVIKL</sequence>